<dbReference type="InterPro" id="IPR018087">
    <property type="entry name" value="Glyco_hydro_5_CS"/>
</dbReference>
<name>A0ABX2FW32_9BACT</name>
<comment type="caution">
    <text evidence="6">The sequence shown here is derived from an EMBL/GenBank/DDBJ whole genome shotgun (WGS) entry which is preliminary data.</text>
</comment>
<evidence type="ECO:0000256" key="3">
    <source>
        <dbReference type="RuleBase" id="RU361153"/>
    </source>
</evidence>
<dbReference type="Gene3D" id="3.20.20.80">
    <property type="entry name" value="Glycosidases"/>
    <property type="match status" value="1"/>
</dbReference>
<dbReference type="InterPro" id="IPR017853">
    <property type="entry name" value="GH"/>
</dbReference>
<dbReference type="InterPro" id="IPR001547">
    <property type="entry name" value="Glyco_hydro_5"/>
</dbReference>
<gene>
    <name evidence="6" type="ORF">HNP98_004253</name>
</gene>
<sequence>MLYPRKMMTLVATAALLLPAAAQPPARPATTTPLANNALPAAPNARAAKFVSRHGRLKVVGTQLVDQHGQKMVLRGVSFGWHSLWPRFYNEAAVGWLAQDFHCNVVRAAMGAEVGERCYKKDPAFSKEKVKAVVDGAIKADIYVIIDWHSHNINLAEAREFFGEMSKTYAKTPNVIYELFNEPDQETWPEVKAYAEEIIKVIRANDPDNVILVGCPHWDQDINLPAADPIQGQKNLMYTMHFYAATHPKSLRDRTDAALASGLPVFVSESAGMEASGDGPLNPEAWQAYIDWMEAKGLSWITWSVSDKDETCSMLQKSASSTGPWKDADLKESGLKTRAYLRRYNVEK</sequence>
<evidence type="ECO:0000256" key="4">
    <source>
        <dbReference type="SAM" id="SignalP"/>
    </source>
</evidence>
<proteinExistence type="inferred from homology"/>
<dbReference type="EMBL" id="JABSNP010000033">
    <property type="protein sequence ID" value="NRT21406.1"/>
    <property type="molecule type" value="Genomic_DNA"/>
</dbReference>
<organism evidence="6 7">
    <name type="scientific">Hymenobacter caeli</name>
    <dbReference type="NCBI Taxonomy" id="2735894"/>
    <lineage>
        <taxon>Bacteria</taxon>
        <taxon>Pseudomonadati</taxon>
        <taxon>Bacteroidota</taxon>
        <taxon>Cytophagia</taxon>
        <taxon>Cytophagales</taxon>
        <taxon>Hymenobacteraceae</taxon>
        <taxon>Hymenobacter</taxon>
    </lineage>
</organism>
<dbReference type="EC" id="3.2.1.4" evidence="6"/>
<dbReference type="PANTHER" id="PTHR34142:SF1">
    <property type="entry name" value="GLYCOSIDE HYDROLASE FAMILY 5 DOMAIN-CONTAINING PROTEIN"/>
    <property type="match status" value="1"/>
</dbReference>
<reference evidence="6 7" key="1">
    <citation type="submission" date="2020-05" db="EMBL/GenBank/DDBJ databases">
        <title>Genomic Encyclopedia of Type Strains, Phase IV (KMG-V): Genome sequencing to study the core and pangenomes of soil and plant-associated prokaryotes.</title>
        <authorList>
            <person name="Whitman W."/>
        </authorList>
    </citation>
    <scope>NUCLEOTIDE SEQUENCE [LARGE SCALE GENOMIC DNA]</scope>
    <source>
        <strain evidence="6 7">9A</strain>
    </source>
</reference>
<evidence type="ECO:0000259" key="5">
    <source>
        <dbReference type="Pfam" id="PF00150"/>
    </source>
</evidence>
<dbReference type="Proteomes" id="UP000779507">
    <property type="component" value="Unassembled WGS sequence"/>
</dbReference>
<comment type="similarity">
    <text evidence="3">Belongs to the glycosyl hydrolase 5 (cellulase A) family.</text>
</comment>
<dbReference type="RefSeq" id="WP_246275269.1">
    <property type="nucleotide sequence ID" value="NZ_JABSNP010000033.1"/>
</dbReference>
<dbReference type="PROSITE" id="PS00659">
    <property type="entry name" value="GLYCOSYL_HYDROL_F5"/>
    <property type="match status" value="1"/>
</dbReference>
<keyword evidence="4" id="KW-0732">Signal</keyword>
<accession>A0ABX2FW32</accession>
<feature type="signal peptide" evidence="4">
    <location>
        <begin position="1"/>
        <end position="22"/>
    </location>
</feature>
<evidence type="ECO:0000313" key="6">
    <source>
        <dbReference type="EMBL" id="NRT21406.1"/>
    </source>
</evidence>
<protein>
    <submittedName>
        <fullName evidence="6">Endoglucanase</fullName>
        <ecNumber evidence="6">3.2.1.4</ecNumber>
    </submittedName>
</protein>
<dbReference type="Pfam" id="PF00150">
    <property type="entry name" value="Cellulase"/>
    <property type="match status" value="1"/>
</dbReference>
<feature type="chain" id="PRO_5046718423" evidence="4">
    <location>
        <begin position="23"/>
        <end position="348"/>
    </location>
</feature>
<evidence type="ECO:0000313" key="7">
    <source>
        <dbReference type="Proteomes" id="UP000779507"/>
    </source>
</evidence>
<keyword evidence="2 3" id="KW-0326">Glycosidase</keyword>
<evidence type="ECO:0000256" key="1">
    <source>
        <dbReference type="ARBA" id="ARBA00022801"/>
    </source>
</evidence>
<keyword evidence="7" id="KW-1185">Reference proteome</keyword>
<dbReference type="SUPFAM" id="SSF51445">
    <property type="entry name" value="(Trans)glycosidases"/>
    <property type="match status" value="1"/>
</dbReference>
<dbReference type="PANTHER" id="PTHR34142">
    <property type="entry name" value="ENDO-BETA-1,4-GLUCANASE A"/>
    <property type="match status" value="1"/>
</dbReference>
<evidence type="ECO:0000256" key="2">
    <source>
        <dbReference type="ARBA" id="ARBA00023295"/>
    </source>
</evidence>
<dbReference type="GO" id="GO:0008810">
    <property type="term" value="F:cellulase activity"/>
    <property type="evidence" value="ECO:0007669"/>
    <property type="project" value="UniProtKB-EC"/>
</dbReference>
<keyword evidence="1 3" id="KW-0378">Hydrolase</keyword>
<feature type="domain" description="Glycoside hydrolase family 5" evidence="5">
    <location>
        <begin position="65"/>
        <end position="308"/>
    </location>
</feature>